<evidence type="ECO:0000256" key="3">
    <source>
        <dbReference type="ARBA" id="ARBA00023319"/>
    </source>
</evidence>
<dbReference type="InterPro" id="IPR013106">
    <property type="entry name" value="Ig_V-set"/>
</dbReference>
<proteinExistence type="inferred from homology"/>
<keyword evidence="7" id="KW-1185">Reference proteome</keyword>
<keyword evidence="2" id="KW-0325">Glycoprotein</keyword>
<protein>
    <recommendedName>
        <fullName evidence="5">Immunoglobulin V-set domain-containing protein</fullName>
    </recommendedName>
</protein>
<sequence length="115" mass="12562">LLTFWISETAAQIVFNPSTVQVKVGSTAQLIPSQITAKIQYYNWFRGSDTSASNLILGYLSGAISNGPKYTGRETGLPEGVLRIANVMKNYTGSYTIQMQLEAQSIQQGTVQLQV</sequence>
<dbReference type="PANTHER" id="PTHR44427:SF1">
    <property type="entry name" value="CARCINOEMBRYONIC ANTIGEN-RELATED CELL ADHESION MOLECULE 1"/>
    <property type="match status" value="1"/>
</dbReference>
<gene>
    <name evidence="6" type="ORF">NDU88_011550</name>
</gene>
<dbReference type="SUPFAM" id="SSF48726">
    <property type="entry name" value="Immunoglobulin"/>
    <property type="match status" value="1"/>
</dbReference>
<feature type="non-terminal residue" evidence="6">
    <location>
        <position position="1"/>
    </location>
</feature>
<dbReference type="PANTHER" id="PTHR44427">
    <property type="entry name" value="CARCINOEMBRYONIC ANTIGEN-RELATED CELL ADHESION MOLECULE 19"/>
    <property type="match status" value="1"/>
</dbReference>
<evidence type="ECO:0000313" key="6">
    <source>
        <dbReference type="EMBL" id="KAJ1133253.1"/>
    </source>
</evidence>
<evidence type="ECO:0000256" key="2">
    <source>
        <dbReference type="ARBA" id="ARBA00023180"/>
    </source>
</evidence>
<organism evidence="6 7">
    <name type="scientific">Pleurodeles waltl</name>
    <name type="common">Iberian ribbed newt</name>
    <dbReference type="NCBI Taxonomy" id="8319"/>
    <lineage>
        <taxon>Eukaryota</taxon>
        <taxon>Metazoa</taxon>
        <taxon>Chordata</taxon>
        <taxon>Craniata</taxon>
        <taxon>Vertebrata</taxon>
        <taxon>Euteleostomi</taxon>
        <taxon>Amphibia</taxon>
        <taxon>Batrachia</taxon>
        <taxon>Caudata</taxon>
        <taxon>Salamandroidea</taxon>
        <taxon>Salamandridae</taxon>
        <taxon>Pleurodelinae</taxon>
        <taxon>Pleurodeles</taxon>
    </lineage>
</organism>
<evidence type="ECO:0000313" key="7">
    <source>
        <dbReference type="Proteomes" id="UP001066276"/>
    </source>
</evidence>
<dbReference type="InterPro" id="IPR036179">
    <property type="entry name" value="Ig-like_dom_sf"/>
</dbReference>
<evidence type="ECO:0000256" key="4">
    <source>
        <dbReference type="ARBA" id="ARBA00038222"/>
    </source>
</evidence>
<evidence type="ECO:0000256" key="1">
    <source>
        <dbReference type="ARBA" id="ARBA00022729"/>
    </source>
</evidence>
<keyword evidence="1" id="KW-0732">Signal</keyword>
<evidence type="ECO:0000259" key="5">
    <source>
        <dbReference type="Pfam" id="PF07686"/>
    </source>
</evidence>
<feature type="domain" description="Immunoglobulin V-set" evidence="5">
    <location>
        <begin position="16"/>
        <end position="115"/>
    </location>
</feature>
<keyword evidence="3" id="KW-0393">Immunoglobulin domain</keyword>
<dbReference type="InterPro" id="IPR013783">
    <property type="entry name" value="Ig-like_fold"/>
</dbReference>
<dbReference type="Pfam" id="PF07686">
    <property type="entry name" value="V-set"/>
    <property type="match status" value="1"/>
</dbReference>
<accession>A0AAV7PYL0</accession>
<name>A0AAV7PYL0_PLEWA</name>
<dbReference type="EMBL" id="JANPWB010000011">
    <property type="protein sequence ID" value="KAJ1133253.1"/>
    <property type="molecule type" value="Genomic_DNA"/>
</dbReference>
<comment type="caution">
    <text evidence="6">The sequence shown here is derived from an EMBL/GenBank/DDBJ whole genome shotgun (WGS) entry which is preliminary data.</text>
</comment>
<dbReference type="Proteomes" id="UP001066276">
    <property type="component" value="Chromosome 7"/>
</dbReference>
<dbReference type="InterPro" id="IPR050831">
    <property type="entry name" value="CEA_cell_adhesion"/>
</dbReference>
<dbReference type="Gene3D" id="2.60.40.10">
    <property type="entry name" value="Immunoglobulins"/>
    <property type="match status" value="1"/>
</dbReference>
<reference evidence="6" key="1">
    <citation type="journal article" date="2022" name="bioRxiv">
        <title>Sequencing and chromosome-scale assembly of the giantPleurodeles waltlgenome.</title>
        <authorList>
            <person name="Brown T."/>
            <person name="Elewa A."/>
            <person name="Iarovenko S."/>
            <person name="Subramanian E."/>
            <person name="Araus A.J."/>
            <person name="Petzold A."/>
            <person name="Susuki M."/>
            <person name="Suzuki K.-i.T."/>
            <person name="Hayashi T."/>
            <person name="Toyoda A."/>
            <person name="Oliveira C."/>
            <person name="Osipova E."/>
            <person name="Leigh N.D."/>
            <person name="Simon A."/>
            <person name="Yun M.H."/>
        </authorList>
    </citation>
    <scope>NUCLEOTIDE SEQUENCE</scope>
    <source>
        <strain evidence="6">20211129_DDA</strain>
        <tissue evidence="6">Liver</tissue>
    </source>
</reference>
<dbReference type="AlphaFoldDB" id="A0AAV7PYL0"/>
<comment type="similarity">
    <text evidence="4">Belongs to the immunoglobulin superfamily. CEA family.</text>
</comment>
<feature type="non-terminal residue" evidence="6">
    <location>
        <position position="115"/>
    </location>
</feature>